<dbReference type="InParanoid" id="A0A1Z5JCU7"/>
<protein>
    <submittedName>
        <fullName evidence="1">Uncharacterized protein</fullName>
    </submittedName>
</protein>
<organism evidence="1 2">
    <name type="scientific">Fistulifera solaris</name>
    <name type="common">Oleaginous diatom</name>
    <dbReference type="NCBI Taxonomy" id="1519565"/>
    <lineage>
        <taxon>Eukaryota</taxon>
        <taxon>Sar</taxon>
        <taxon>Stramenopiles</taxon>
        <taxon>Ochrophyta</taxon>
        <taxon>Bacillariophyta</taxon>
        <taxon>Bacillariophyceae</taxon>
        <taxon>Bacillariophycidae</taxon>
        <taxon>Naviculales</taxon>
        <taxon>Naviculaceae</taxon>
        <taxon>Fistulifera</taxon>
    </lineage>
</organism>
<dbReference type="Proteomes" id="UP000198406">
    <property type="component" value="Unassembled WGS sequence"/>
</dbReference>
<dbReference type="OrthoDB" id="40253at2759"/>
<gene>
    <name evidence="1" type="ORF">FisN_1Lh039</name>
</gene>
<reference evidence="1 2" key="1">
    <citation type="journal article" date="2015" name="Plant Cell">
        <title>Oil accumulation by the oleaginous diatom Fistulifera solaris as revealed by the genome and transcriptome.</title>
        <authorList>
            <person name="Tanaka T."/>
            <person name="Maeda Y."/>
            <person name="Veluchamy A."/>
            <person name="Tanaka M."/>
            <person name="Abida H."/>
            <person name="Marechal E."/>
            <person name="Bowler C."/>
            <person name="Muto M."/>
            <person name="Sunaga Y."/>
            <person name="Tanaka M."/>
            <person name="Yoshino T."/>
            <person name="Taniguchi T."/>
            <person name="Fukuda Y."/>
            <person name="Nemoto M."/>
            <person name="Matsumoto M."/>
            <person name="Wong P.S."/>
            <person name="Aburatani S."/>
            <person name="Fujibuchi W."/>
        </authorList>
    </citation>
    <scope>NUCLEOTIDE SEQUENCE [LARGE SCALE GENOMIC DNA]</scope>
    <source>
        <strain evidence="1 2">JPCC DA0580</strain>
    </source>
</reference>
<dbReference type="EMBL" id="BDSP01000042">
    <property type="protein sequence ID" value="GAX11598.1"/>
    <property type="molecule type" value="Genomic_DNA"/>
</dbReference>
<name>A0A1Z5JCU7_FISSO</name>
<sequence length="434" mass="50116">MVLWKQKQVILWFSAFSVPFLTLFNFSLSQTYLSLTYDNNAANATNDSLSVTVKAPSYTQQESFAACILVLDQNHRLTEWIAYHYFALPLRTLIIAYDPKSTLRARELVQRWKSVINIIEWEDDDYLPPNWAAQMARVKGSVGVHRRRQPRFMKECTKVAASKKIKRVLHADVDEYLRINRNVVSSDIVNASEPGHITKFLNQLEHKNNTLFPESTNGYGRACTCFSRYHYVQVLNDPSNGTTHEYNSLASSFVGKEHEVYFDTLRYPYRAGFITGLPKGIINLKYISNSELSRAKNDVHLPLGKQYCERPNLNTTLFIFNHYIGSYESFLYSVHNDPRYNMTRDKWEERVYGGGGMLTGQDAWKTLPPVLDDTIVEWLPAFYQWQSEETASWLLQDTGLRAVLPELMAQHPEISNSYYDQDAEKILINALSQQ</sequence>
<dbReference type="AlphaFoldDB" id="A0A1Z5JCU7"/>
<proteinExistence type="predicted"/>
<evidence type="ECO:0000313" key="2">
    <source>
        <dbReference type="Proteomes" id="UP000198406"/>
    </source>
</evidence>
<accession>A0A1Z5JCU7</accession>
<keyword evidence="2" id="KW-1185">Reference proteome</keyword>
<evidence type="ECO:0000313" key="1">
    <source>
        <dbReference type="EMBL" id="GAX11598.1"/>
    </source>
</evidence>
<comment type="caution">
    <text evidence="1">The sequence shown here is derived from an EMBL/GenBank/DDBJ whole genome shotgun (WGS) entry which is preliminary data.</text>
</comment>